<dbReference type="Proteomes" id="UP000051530">
    <property type="component" value="Unassembled WGS sequence"/>
</dbReference>
<sequence>MTDNTQKISRNALKSLFNQFDFSKKGHLTDFEYKALCYSQMIRPVNKNEKVSFEELEATFDNQNATKEEEDSDDSILQFFYFLSSDHEFITEQSLKKATTNLSLDIDYKKMIHSFSDTGQIDFKTFKNIFRGCRL</sequence>
<reference evidence="1 2" key="1">
    <citation type="submission" date="2015-07" db="EMBL/GenBank/DDBJ databases">
        <title>The genome of Pseudoloma neurophilia, a relevant intracellular parasite of the zebrafish.</title>
        <authorList>
            <person name="Ndikumana S."/>
            <person name="Pelin A."/>
            <person name="Sanders J."/>
            <person name="Corradi N."/>
        </authorList>
    </citation>
    <scope>NUCLEOTIDE SEQUENCE [LARGE SCALE GENOMIC DNA]</scope>
    <source>
        <strain evidence="1 2">MK1</strain>
    </source>
</reference>
<dbReference type="Gene3D" id="1.10.238.10">
    <property type="entry name" value="EF-hand"/>
    <property type="match status" value="1"/>
</dbReference>
<evidence type="ECO:0000313" key="2">
    <source>
        <dbReference type="Proteomes" id="UP000051530"/>
    </source>
</evidence>
<dbReference type="AlphaFoldDB" id="A0A0R0M0A4"/>
<gene>
    <name evidence="1" type="ORF">M153_7390002883</name>
</gene>
<evidence type="ECO:0000313" key="1">
    <source>
        <dbReference type="EMBL" id="KRH93589.1"/>
    </source>
</evidence>
<name>A0A0R0M0A4_9MICR</name>
<dbReference type="SUPFAM" id="SSF47473">
    <property type="entry name" value="EF-hand"/>
    <property type="match status" value="1"/>
</dbReference>
<accession>A0A0R0M0A4</accession>
<organism evidence="1 2">
    <name type="scientific">Pseudoloma neurophilia</name>
    <dbReference type="NCBI Taxonomy" id="146866"/>
    <lineage>
        <taxon>Eukaryota</taxon>
        <taxon>Fungi</taxon>
        <taxon>Fungi incertae sedis</taxon>
        <taxon>Microsporidia</taxon>
        <taxon>Pseudoloma</taxon>
    </lineage>
</organism>
<dbReference type="VEuPathDB" id="MicrosporidiaDB:M153_7390002883"/>
<comment type="caution">
    <text evidence="1">The sequence shown here is derived from an EMBL/GenBank/DDBJ whole genome shotgun (WGS) entry which is preliminary data.</text>
</comment>
<keyword evidence="2" id="KW-1185">Reference proteome</keyword>
<dbReference type="InterPro" id="IPR011992">
    <property type="entry name" value="EF-hand-dom_pair"/>
</dbReference>
<protein>
    <submittedName>
        <fullName evidence="1">Putative EF-hand-like domain protein</fullName>
    </submittedName>
</protein>
<proteinExistence type="predicted"/>
<dbReference type="EMBL" id="LGUB01000285">
    <property type="protein sequence ID" value="KRH93589.1"/>
    <property type="molecule type" value="Genomic_DNA"/>
</dbReference>